<organism evidence="1 2">
    <name type="scientific">Pseudomonas putida</name>
    <name type="common">Arthrobacter siderocapsulatus</name>
    <dbReference type="NCBI Taxonomy" id="303"/>
    <lineage>
        <taxon>Bacteria</taxon>
        <taxon>Pseudomonadati</taxon>
        <taxon>Pseudomonadota</taxon>
        <taxon>Gammaproteobacteria</taxon>
        <taxon>Pseudomonadales</taxon>
        <taxon>Pseudomonadaceae</taxon>
        <taxon>Pseudomonas</taxon>
    </lineage>
</organism>
<dbReference type="AlphaFoldDB" id="A0A4D6XRR2"/>
<evidence type="ECO:0000313" key="2">
    <source>
        <dbReference type="Proteomes" id="UP000298551"/>
    </source>
</evidence>
<reference evidence="2" key="1">
    <citation type="submission" date="2019-04" db="EMBL/GenBank/DDBJ databases">
        <title>Genome sequence of Pseudomonas putida 1290, an auxin catabolizing strain.</title>
        <authorList>
            <person name="Laird T.S."/>
            <person name="Leveau J.H.J."/>
        </authorList>
    </citation>
    <scope>NUCLEOTIDE SEQUENCE [LARGE SCALE GENOMIC DNA]</scope>
    <source>
        <strain evidence="2">1290</strain>
    </source>
</reference>
<dbReference type="OrthoDB" id="6899489at2"/>
<accession>A0A4D6XRR2</accession>
<evidence type="ECO:0000313" key="1">
    <source>
        <dbReference type="EMBL" id="QCI15475.1"/>
    </source>
</evidence>
<dbReference type="EMBL" id="CP039371">
    <property type="protein sequence ID" value="QCI15475.1"/>
    <property type="molecule type" value="Genomic_DNA"/>
</dbReference>
<dbReference type="InterPro" id="IPR021427">
    <property type="entry name" value="DUF3077"/>
</dbReference>
<name>A0A4D6XRR2_PSEPU</name>
<sequence length="87" mass="9558">MDDSNPKCTVGRTRFYQGQDQTQPLFCIEPGIPCHVARAHASKLMGYARDMSAASAADESPQMVRAAHYFSTLAKALLDDAELGLRR</sequence>
<dbReference type="Proteomes" id="UP000298551">
    <property type="component" value="Chromosome"/>
</dbReference>
<proteinExistence type="predicted"/>
<dbReference type="Pfam" id="PF11275">
    <property type="entry name" value="DUF3077"/>
    <property type="match status" value="1"/>
</dbReference>
<protein>
    <submittedName>
        <fullName evidence="1">DUF3077 domain-containing protein</fullName>
    </submittedName>
</protein>
<gene>
    <name evidence="1" type="ORF">E6B08_14325</name>
</gene>